<evidence type="ECO:0000259" key="3">
    <source>
        <dbReference type="Pfam" id="PF12146"/>
    </source>
</evidence>
<dbReference type="Proteomes" id="UP000007029">
    <property type="component" value="Chromosome"/>
</dbReference>
<feature type="transmembrane region" description="Helical" evidence="2">
    <location>
        <begin position="307"/>
        <end position="330"/>
    </location>
</feature>
<dbReference type="EMBL" id="CP000362">
    <property type="protein sequence ID" value="ABG32605.1"/>
    <property type="molecule type" value="Genomic_DNA"/>
</dbReference>
<dbReference type="InterPro" id="IPR050261">
    <property type="entry name" value="FrsA_esterase"/>
</dbReference>
<dbReference type="PANTHER" id="PTHR22946:SF9">
    <property type="entry name" value="POLYKETIDE TRANSFERASE AF380"/>
    <property type="match status" value="1"/>
</dbReference>
<evidence type="ECO:0000313" key="5">
    <source>
        <dbReference type="Proteomes" id="UP000007029"/>
    </source>
</evidence>
<dbReference type="Gene3D" id="3.40.50.1820">
    <property type="entry name" value="alpha/beta hydrolase"/>
    <property type="match status" value="1"/>
</dbReference>
<gene>
    <name evidence="4" type="ordered locus">RD1_3095</name>
</gene>
<feature type="transmembrane region" description="Helical" evidence="2">
    <location>
        <begin position="336"/>
        <end position="357"/>
    </location>
</feature>
<feature type="transmembrane region" description="Helical" evidence="2">
    <location>
        <begin position="451"/>
        <end position="469"/>
    </location>
</feature>
<name>Q164I8_ROSDO</name>
<feature type="transmembrane region" description="Helical" evidence="2">
    <location>
        <begin position="369"/>
        <end position="392"/>
    </location>
</feature>
<keyword evidence="2" id="KW-0812">Transmembrane</keyword>
<dbReference type="HOGENOM" id="CLU_042393_0_0_5"/>
<dbReference type="Pfam" id="PF12146">
    <property type="entry name" value="Hydrolase_4"/>
    <property type="match status" value="1"/>
</dbReference>
<keyword evidence="5" id="KW-1185">Reference proteome</keyword>
<keyword evidence="2" id="KW-1133">Transmembrane helix</keyword>
<dbReference type="STRING" id="375451.RD1_3095"/>
<reference evidence="4 5" key="1">
    <citation type="journal article" date="2007" name="J. Bacteriol.">
        <title>The complete genome sequence of Roseobacter denitrificans reveals a mixotrophic rather than photosynthetic metabolism.</title>
        <authorList>
            <person name="Swingley W.D."/>
            <person name="Sadekar S."/>
            <person name="Mastrian S.D."/>
            <person name="Matthies H.J."/>
            <person name="Hao J."/>
            <person name="Ramos H."/>
            <person name="Acharya C.R."/>
            <person name="Conrad A.L."/>
            <person name="Taylor H.L."/>
            <person name="Dejesa L.C."/>
            <person name="Shah M.K."/>
            <person name="O'huallachain M.E."/>
            <person name="Lince M.T."/>
            <person name="Blankenship R.E."/>
            <person name="Beatty J.T."/>
            <person name="Touchman J.W."/>
        </authorList>
    </citation>
    <scope>NUCLEOTIDE SEQUENCE [LARGE SCALE GENOMIC DNA]</scope>
    <source>
        <strain evidence="5">ATCC 33942 / OCh 114</strain>
    </source>
</reference>
<evidence type="ECO:0000313" key="4">
    <source>
        <dbReference type="EMBL" id="ABG32605.1"/>
    </source>
</evidence>
<dbReference type="InterPro" id="IPR029058">
    <property type="entry name" value="AB_hydrolase_fold"/>
</dbReference>
<organism evidence="4 5">
    <name type="scientific">Roseobacter denitrificans (strain ATCC 33942 / OCh 114)</name>
    <name type="common">Erythrobacter sp. (strain OCh 114)</name>
    <name type="synonym">Roseobacter denitrificans</name>
    <dbReference type="NCBI Taxonomy" id="375451"/>
    <lineage>
        <taxon>Bacteria</taxon>
        <taxon>Pseudomonadati</taxon>
        <taxon>Pseudomonadota</taxon>
        <taxon>Alphaproteobacteria</taxon>
        <taxon>Rhodobacterales</taxon>
        <taxon>Roseobacteraceae</taxon>
        <taxon>Roseobacter</taxon>
    </lineage>
</organism>
<accession>Q164I8</accession>
<feature type="transmembrane region" description="Helical" evidence="2">
    <location>
        <begin position="268"/>
        <end position="287"/>
    </location>
</feature>
<keyword evidence="2" id="KW-0472">Membrane</keyword>
<protein>
    <recommendedName>
        <fullName evidence="3">Serine aminopeptidase S33 domain-containing protein</fullName>
    </recommendedName>
</protein>
<dbReference type="eggNOG" id="COG1073">
    <property type="taxonomic scope" value="Bacteria"/>
</dbReference>
<dbReference type="PANTHER" id="PTHR22946">
    <property type="entry name" value="DIENELACTONE HYDROLASE DOMAIN-CONTAINING PROTEIN-RELATED"/>
    <property type="match status" value="1"/>
</dbReference>
<sequence>MRSRRKPMISRSFFFRILRGLLWVLAALSVVAAIISLEAERATVSERTLDTDVGEVSLYSNPTGAPGPLVVVTHGFAGSRQMMQYISRDLARSGLTVAAFDFYGHGRNPERMSSDVTRIEGTTQQLVAQTRAVLEAVQSEIAIVGPVGMLGHSMATDIVIRAAKAASDVSAIVAISMYSEAVTADFPQKLLVISGEYEGRLRDVARETVALVAGASLEGETVSNGPVTRRAVAIPNTEHVAVLFAAQTKREARDWFRAAFDLRGQGQAMPQGLAITGVLLGLIVLFWPLARILPTSRTAAAPVRARVFWLALLAPIVPAVGLSLLLGGALFQSAGFGALAVFFATWGAVVLAILWAAGHRPGMPKPSGVLLLTFWSLVIFAVALDRYAAAFLPTGPRVSLMAVLLLGTVPFMLADRVLLDGAALWQRVVARIVPVAALSASMILFSQKLGLLFTVLPVMVLFYLVYGTMARAVALRQGAETAGVGSGIVLAWSIAASSPLFLA</sequence>
<evidence type="ECO:0000256" key="1">
    <source>
        <dbReference type="ARBA" id="ARBA00022801"/>
    </source>
</evidence>
<proteinExistence type="predicted"/>
<feature type="domain" description="Serine aminopeptidase S33" evidence="3">
    <location>
        <begin position="67"/>
        <end position="176"/>
    </location>
</feature>
<keyword evidence="1" id="KW-0378">Hydrolase</keyword>
<evidence type="ECO:0000256" key="2">
    <source>
        <dbReference type="SAM" id="Phobius"/>
    </source>
</evidence>
<dbReference type="KEGG" id="rde:RD1_3095"/>
<dbReference type="SUPFAM" id="SSF53474">
    <property type="entry name" value="alpha/beta-Hydrolases"/>
    <property type="match status" value="1"/>
</dbReference>
<feature type="transmembrane region" description="Helical" evidence="2">
    <location>
        <begin position="398"/>
        <end position="419"/>
    </location>
</feature>
<feature type="transmembrane region" description="Helical" evidence="2">
    <location>
        <begin position="428"/>
        <end position="445"/>
    </location>
</feature>
<dbReference type="GO" id="GO:0052689">
    <property type="term" value="F:carboxylic ester hydrolase activity"/>
    <property type="evidence" value="ECO:0007669"/>
    <property type="project" value="UniProtKB-ARBA"/>
</dbReference>
<dbReference type="InterPro" id="IPR022742">
    <property type="entry name" value="Hydrolase_4"/>
</dbReference>
<dbReference type="AlphaFoldDB" id="Q164I8"/>